<dbReference type="InterPro" id="IPR001307">
    <property type="entry name" value="Thiosulphate_STrfase_CS"/>
</dbReference>
<evidence type="ECO:0000313" key="5">
    <source>
        <dbReference type="EMBL" id="QSY48587.1"/>
    </source>
</evidence>
<dbReference type="InterPro" id="IPR001763">
    <property type="entry name" value="Rhodanese-like_dom"/>
</dbReference>
<dbReference type="InterPro" id="IPR051126">
    <property type="entry name" value="Thiosulfate_sulfurtransferase"/>
</dbReference>
<protein>
    <recommendedName>
        <fullName evidence="3">Sulfurtransferase</fullName>
    </recommendedName>
</protein>
<accession>A0ABX7RK90</accession>
<dbReference type="RefSeq" id="WP_086572264.1">
    <property type="nucleotide sequence ID" value="NZ_CP071595.1"/>
</dbReference>
<dbReference type="PROSITE" id="PS50206">
    <property type="entry name" value="RHODANESE_3"/>
    <property type="match status" value="2"/>
</dbReference>
<evidence type="ECO:0000256" key="3">
    <source>
        <dbReference type="RuleBase" id="RU000507"/>
    </source>
</evidence>
<gene>
    <name evidence="5" type="ORF">J3S04_26430</name>
</gene>
<dbReference type="PANTHER" id="PTHR43855">
    <property type="entry name" value="THIOSULFATE SULFURTRANSFERASE"/>
    <property type="match status" value="1"/>
</dbReference>
<reference evidence="5 6" key="1">
    <citation type="submission" date="2021-03" db="EMBL/GenBank/DDBJ databases">
        <title>Streptomyces strains.</title>
        <authorList>
            <person name="Lund M.B."/>
            <person name="Toerring T."/>
        </authorList>
    </citation>
    <scope>NUCLEOTIDE SEQUENCE [LARGE SCALE GENOMIC DNA]</scope>
    <source>
        <strain evidence="5 6">KCC S-1010</strain>
    </source>
</reference>
<dbReference type="CDD" id="cd01449">
    <property type="entry name" value="TST_Repeat_2"/>
    <property type="match status" value="1"/>
</dbReference>
<dbReference type="PROSITE" id="PS00683">
    <property type="entry name" value="RHODANESE_2"/>
    <property type="match status" value="1"/>
</dbReference>
<evidence type="ECO:0000259" key="4">
    <source>
        <dbReference type="PROSITE" id="PS50206"/>
    </source>
</evidence>
<feature type="domain" description="Rhodanese" evidence="4">
    <location>
        <begin position="18"/>
        <end position="124"/>
    </location>
</feature>
<organism evidence="5 6">
    <name type="scientific">Streptomyces griseocarneus</name>
    <dbReference type="NCBI Taxonomy" id="51201"/>
    <lineage>
        <taxon>Bacteria</taxon>
        <taxon>Bacillati</taxon>
        <taxon>Actinomycetota</taxon>
        <taxon>Actinomycetes</taxon>
        <taxon>Kitasatosporales</taxon>
        <taxon>Streptomycetaceae</taxon>
        <taxon>Streptomyces</taxon>
    </lineage>
</organism>
<dbReference type="Proteomes" id="UP000671836">
    <property type="component" value="Chromosome"/>
</dbReference>
<dbReference type="Gene3D" id="3.40.250.10">
    <property type="entry name" value="Rhodanese-like domain"/>
    <property type="match status" value="2"/>
</dbReference>
<sequence length="293" mass="32088">MGRNSALVTGEWAESRLGTEGVVFVETGNENTQYLEGHIPGAVWMGWREFQDDPGLGVIGREKFERLLRAKGIGEDDTVVIHSSMSNLFAALVHWYFTLYGHRSVKLLDGGRRKWELDARPLTRDVPHRPPTRYRAAGPDASVRATRDDVIAAIGHRNIVDVRTPEEFTGRIFAPGFAGEAFAPGNNPHELAQRAGHVPGAVNLPWEAAVNADDTFKSDEELAALHAGLDPSLGAITYCWVGARSAHTWFVLRELLDRPDVRNYDGSWAEYGSLIGVPVERGPGGRAPGFLAG</sequence>
<dbReference type="Pfam" id="PF00581">
    <property type="entry name" value="Rhodanese"/>
    <property type="match status" value="2"/>
</dbReference>
<keyword evidence="6" id="KW-1185">Reference proteome</keyword>
<feature type="domain" description="Rhodanese" evidence="4">
    <location>
        <begin position="153"/>
        <end position="280"/>
    </location>
</feature>
<dbReference type="SMART" id="SM00450">
    <property type="entry name" value="RHOD"/>
    <property type="match status" value="2"/>
</dbReference>
<dbReference type="CDD" id="cd01448">
    <property type="entry name" value="TST_Repeat_1"/>
    <property type="match status" value="1"/>
</dbReference>
<evidence type="ECO:0000313" key="6">
    <source>
        <dbReference type="Proteomes" id="UP000671836"/>
    </source>
</evidence>
<proteinExistence type="predicted"/>
<name>A0ABX7RK90_9ACTN</name>
<dbReference type="InterPro" id="IPR036873">
    <property type="entry name" value="Rhodanese-like_dom_sf"/>
</dbReference>
<evidence type="ECO:0000256" key="2">
    <source>
        <dbReference type="ARBA" id="ARBA00047549"/>
    </source>
</evidence>
<keyword evidence="1" id="KW-0677">Repeat</keyword>
<dbReference type="SUPFAM" id="SSF52821">
    <property type="entry name" value="Rhodanese/Cell cycle control phosphatase"/>
    <property type="match status" value="2"/>
</dbReference>
<keyword evidence="3" id="KW-0808">Transferase</keyword>
<evidence type="ECO:0000256" key="1">
    <source>
        <dbReference type="ARBA" id="ARBA00022737"/>
    </source>
</evidence>
<dbReference type="EMBL" id="CP071595">
    <property type="protein sequence ID" value="QSY48587.1"/>
    <property type="molecule type" value="Genomic_DNA"/>
</dbReference>
<comment type="catalytic activity">
    <reaction evidence="2">
        <text>thiosulfate + hydrogen cyanide = thiocyanate + sulfite + 2 H(+)</text>
        <dbReference type="Rhea" id="RHEA:16881"/>
        <dbReference type="ChEBI" id="CHEBI:15378"/>
        <dbReference type="ChEBI" id="CHEBI:17359"/>
        <dbReference type="ChEBI" id="CHEBI:18022"/>
        <dbReference type="ChEBI" id="CHEBI:18407"/>
        <dbReference type="ChEBI" id="CHEBI:33542"/>
        <dbReference type="EC" id="2.8.1.1"/>
    </reaction>
</comment>
<dbReference type="PANTHER" id="PTHR43855:SF1">
    <property type="entry name" value="THIOSULFATE SULFURTRANSFERASE"/>
    <property type="match status" value="1"/>
</dbReference>